<feature type="compositionally biased region" description="Basic residues" evidence="1">
    <location>
        <begin position="665"/>
        <end position="678"/>
    </location>
</feature>
<evidence type="ECO:0000313" key="3">
    <source>
        <dbReference type="EMBL" id="OLP80261.1"/>
    </source>
</evidence>
<evidence type="ECO:0000256" key="2">
    <source>
        <dbReference type="SAM" id="SignalP"/>
    </source>
</evidence>
<feature type="signal peptide" evidence="2">
    <location>
        <begin position="1"/>
        <end position="16"/>
    </location>
</feature>
<sequence length="714" mass="77248">MLLLLAQCFQWGFVEQLTRLLASVALVSERASIAAAGVLDHGAELASTTSSAVIAFTTGSMDLVRTAWIGVDLLDLRCTSTEGSVMGAHGSVLADWLNSTSGHAATRTNRSEVLVLWASLVTSVGVALPHVASTASDLDVDGLFWTATGSAHVLPNGYLMFAFRYVEVRFVPQWANPLWQALSVDITAQHDQIQRLVSNVSASLPAESHPLASTTMVDVSWMHLSMRLWLYAQVLLRAVMLHFRSLLTVMATLRGCGLMVVFLAGMEGGAMSPVVDIEVCVRELRELVQQIHVLATERKQDVRRVEGGGGFEQSSMLSPCKQGRGPRITLLTAFAAGDLSPSNKLTAAHKKRAGKGPIPARGLENSEEECARWCHGHCVHRATHRPRRPEFQDCAHRLSLAKCVVLNESTRLIEHVCPNSGKGPRNKMAGNVASCDATHAAIWFSKRCEASPDKMSAMPQPALLKLGLPGQAVQSHMSTAFRHLAGLTGTEVAGSRLATATDSGYGPPKLPVRWGGQQMVFMNGGVAAHAYPLRHPASALPGMDGSPMHVAIWQFLPCGIRGGMRGVCEEQPQATNRKDLRRRSRCLGVVVLTGRGVVVRGGLWRLDTMCMACCGECIGRLWAATDHGKWGNADRGQRQRNPSATHGRNEASRTGPGVAGELAHRARTGGRTRRGRRRGIAEQVRSRRSGCAVHGGWGVHWWRTHWCSRGVLTG</sequence>
<keyword evidence="4" id="KW-1185">Reference proteome</keyword>
<name>A0A1Q9CBG9_SYMMI</name>
<protein>
    <submittedName>
        <fullName evidence="3">Uncharacterized protein</fullName>
    </submittedName>
</protein>
<evidence type="ECO:0000256" key="1">
    <source>
        <dbReference type="SAM" id="MobiDB-lite"/>
    </source>
</evidence>
<dbReference type="AlphaFoldDB" id="A0A1Q9CBG9"/>
<dbReference type="OrthoDB" id="10331837at2759"/>
<keyword evidence="2" id="KW-0732">Signal</keyword>
<organism evidence="3 4">
    <name type="scientific">Symbiodinium microadriaticum</name>
    <name type="common">Dinoflagellate</name>
    <name type="synonym">Zooxanthella microadriatica</name>
    <dbReference type="NCBI Taxonomy" id="2951"/>
    <lineage>
        <taxon>Eukaryota</taxon>
        <taxon>Sar</taxon>
        <taxon>Alveolata</taxon>
        <taxon>Dinophyceae</taxon>
        <taxon>Suessiales</taxon>
        <taxon>Symbiodiniaceae</taxon>
        <taxon>Symbiodinium</taxon>
    </lineage>
</organism>
<proteinExistence type="predicted"/>
<accession>A0A1Q9CBG9</accession>
<reference evidence="3 4" key="1">
    <citation type="submission" date="2016-02" db="EMBL/GenBank/DDBJ databases">
        <title>Genome analysis of coral dinoflagellate symbionts highlights evolutionary adaptations to a symbiotic lifestyle.</title>
        <authorList>
            <person name="Aranda M."/>
            <person name="Li Y."/>
            <person name="Liew Y.J."/>
            <person name="Baumgarten S."/>
            <person name="Simakov O."/>
            <person name="Wilson M."/>
            <person name="Piel J."/>
            <person name="Ashoor H."/>
            <person name="Bougouffa S."/>
            <person name="Bajic V.B."/>
            <person name="Ryu T."/>
            <person name="Ravasi T."/>
            <person name="Bayer T."/>
            <person name="Micklem G."/>
            <person name="Kim H."/>
            <person name="Bhak J."/>
            <person name="Lajeunesse T.C."/>
            <person name="Voolstra C.R."/>
        </authorList>
    </citation>
    <scope>NUCLEOTIDE SEQUENCE [LARGE SCALE GENOMIC DNA]</scope>
    <source>
        <strain evidence="3 4">CCMP2467</strain>
    </source>
</reference>
<feature type="chain" id="PRO_5013271633" evidence="2">
    <location>
        <begin position="17"/>
        <end position="714"/>
    </location>
</feature>
<dbReference type="Proteomes" id="UP000186817">
    <property type="component" value="Unassembled WGS sequence"/>
</dbReference>
<evidence type="ECO:0000313" key="4">
    <source>
        <dbReference type="Proteomes" id="UP000186817"/>
    </source>
</evidence>
<dbReference type="EMBL" id="LSRX01001396">
    <property type="protein sequence ID" value="OLP80261.1"/>
    <property type="molecule type" value="Genomic_DNA"/>
</dbReference>
<feature type="region of interest" description="Disordered" evidence="1">
    <location>
        <begin position="631"/>
        <end position="681"/>
    </location>
</feature>
<gene>
    <name evidence="3" type="ORF">AK812_SmicGene39346</name>
</gene>
<comment type="caution">
    <text evidence="3">The sequence shown here is derived from an EMBL/GenBank/DDBJ whole genome shotgun (WGS) entry which is preliminary data.</text>
</comment>